<feature type="compositionally biased region" description="Polar residues" evidence="1">
    <location>
        <begin position="426"/>
        <end position="441"/>
    </location>
</feature>
<evidence type="ECO:0000313" key="3">
    <source>
        <dbReference type="Proteomes" id="UP000183832"/>
    </source>
</evidence>
<organism evidence="2 3">
    <name type="scientific">Clunio marinus</name>
    <dbReference type="NCBI Taxonomy" id="568069"/>
    <lineage>
        <taxon>Eukaryota</taxon>
        <taxon>Metazoa</taxon>
        <taxon>Ecdysozoa</taxon>
        <taxon>Arthropoda</taxon>
        <taxon>Hexapoda</taxon>
        <taxon>Insecta</taxon>
        <taxon>Pterygota</taxon>
        <taxon>Neoptera</taxon>
        <taxon>Endopterygota</taxon>
        <taxon>Diptera</taxon>
        <taxon>Nematocera</taxon>
        <taxon>Chironomoidea</taxon>
        <taxon>Chironomidae</taxon>
        <taxon>Clunio</taxon>
    </lineage>
</organism>
<accession>A0A1J1IFG2</accession>
<dbReference type="OrthoDB" id="8070155at2759"/>
<proteinExistence type="predicted"/>
<protein>
    <submittedName>
        <fullName evidence="2">CLUMA_CG010590, isoform A</fullName>
    </submittedName>
</protein>
<feature type="region of interest" description="Disordered" evidence="1">
    <location>
        <begin position="410"/>
        <end position="441"/>
    </location>
</feature>
<evidence type="ECO:0000313" key="2">
    <source>
        <dbReference type="EMBL" id="CRK97193.1"/>
    </source>
</evidence>
<dbReference type="AlphaFoldDB" id="A0A1J1IFG2"/>
<keyword evidence="3" id="KW-1185">Reference proteome</keyword>
<feature type="compositionally biased region" description="Polar residues" evidence="1">
    <location>
        <begin position="581"/>
        <end position="593"/>
    </location>
</feature>
<feature type="region of interest" description="Disordered" evidence="1">
    <location>
        <begin position="535"/>
        <end position="593"/>
    </location>
</feature>
<evidence type="ECO:0000256" key="1">
    <source>
        <dbReference type="SAM" id="MobiDB-lite"/>
    </source>
</evidence>
<name>A0A1J1IFG2_9DIPT</name>
<dbReference type="EMBL" id="CVRI01000047">
    <property type="protein sequence ID" value="CRK97193.1"/>
    <property type="molecule type" value="Genomic_DNA"/>
</dbReference>
<dbReference type="Proteomes" id="UP000183832">
    <property type="component" value="Unassembled WGS sequence"/>
</dbReference>
<reference evidence="2 3" key="1">
    <citation type="submission" date="2015-04" db="EMBL/GenBank/DDBJ databases">
        <authorList>
            <person name="Syromyatnikov M.Y."/>
            <person name="Popov V.N."/>
        </authorList>
    </citation>
    <scope>NUCLEOTIDE SEQUENCE [LARGE SCALE GENOMIC DNA]</scope>
</reference>
<gene>
    <name evidence="2" type="ORF">CLUMA_CG010590</name>
</gene>
<feature type="region of interest" description="Disordered" evidence="1">
    <location>
        <begin position="83"/>
        <end position="109"/>
    </location>
</feature>
<feature type="compositionally biased region" description="Low complexity" evidence="1">
    <location>
        <begin position="100"/>
        <end position="109"/>
    </location>
</feature>
<sequence>MRHQLDVYYNHGPFHFKITTHNRFIVSKGNMLHIAIKVIDEQSGNVIKLVISLNNPPTQRARNQEVILIFCIIGLCTAAAPTKAKTNNKQSDGKEKRESGSSSGPYSYEAPQKSIQIQVPQHQQKAVVVEHYQTQHQPKVAAIEHYQAQPQKKVAAIEHYQTQPQKAASIDYYQESKQQPSPVHYQQSQQYHEYPQFKSSSEYPSSFGGLYSSDIAKEFSDYSYNYPTLEAFNHMPIVHYSPETNKINTAVVSLPGQSYKSPSYSSYKTASYQPSYSFSSPESSYSFPVHSYSYPQQEQHASYVSSYPSASFHSISSVPTSHYSFTQPAAYYVPQSVSIAPKPTKLPDYAVGTKGLSHYSTVAAVPLPEAHPTQSAVYIKQQQYEIPSYQQQPHSVQFTQTERPFKASSYLGSSHISHGDSHHEQSISSIKPTGDYHQSQPQKNYLPAKEQQHYVPQQTYIAPSKSYLPSKEQHQYVPEQSYLTPTKTYLPSKEQHYVPEQSPVTYQVQYVQAPAKSHIQPVAKNYLPSKAAQELPKSSYLPPKNSYIPPSQPTNNYLPPNNPYHSASHSSPVQYHPLPSFETSDYQSHSGHK</sequence>